<dbReference type="EMBL" id="BFEA01000651">
    <property type="protein sequence ID" value="GBG88137.1"/>
    <property type="molecule type" value="Genomic_DNA"/>
</dbReference>
<dbReference type="SUPFAM" id="SSF56672">
    <property type="entry name" value="DNA/RNA polymerases"/>
    <property type="match status" value="1"/>
</dbReference>
<proteinExistence type="predicted"/>
<gene>
    <name evidence="1" type="ORF">CBR_g46625</name>
</gene>
<dbReference type="InterPro" id="IPR043502">
    <property type="entry name" value="DNA/RNA_pol_sf"/>
</dbReference>
<dbReference type="Proteomes" id="UP000265515">
    <property type="component" value="Unassembled WGS sequence"/>
</dbReference>
<comment type="caution">
    <text evidence="1">The sequence shown here is derived from an EMBL/GenBank/DDBJ whole genome shotgun (WGS) entry which is preliminary data.</text>
</comment>
<evidence type="ECO:0008006" key="3">
    <source>
        <dbReference type="Google" id="ProtNLM"/>
    </source>
</evidence>
<evidence type="ECO:0000313" key="1">
    <source>
        <dbReference type="EMBL" id="GBG88137.1"/>
    </source>
</evidence>
<name>A0A388M0N9_CHABU</name>
<reference evidence="1 2" key="1">
    <citation type="journal article" date="2018" name="Cell">
        <title>The Chara Genome: Secondary Complexity and Implications for Plant Terrestrialization.</title>
        <authorList>
            <person name="Nishiyama T."/>
            <person name="Sakayama H."/>
            <person name="Vries J.D."/>
            <person name="Buschmann H."/>
            <person name="Saint-Marcoux D."/>
            <person name="Ullrich K.K."/>
            <person name="Haas F.B."/>
            <person name="Vanderstraeten L."/>
            <person name="Becker D."/>
            <person name="Lang D."/>
            <person name="Vosolsobe S."/>
            <person name="Rombauts S."/>
            <person name="Wilhelmsson P.K.I."/>
            <person name="Janitza P."/>
            <person name="Kern R."/>
            <person name="Heyl A."/>
            <person name="Rumpler F."/>
            <person name="Villalobos L.I.A.C."/>
            <person name="Clay J.M."/>
            <person name="Skokan R."/>
            <person name="Toyoda A."/>
            <person name="Suzuki Y."/>
            <person name="Kagoshima H."/>
            <person name="Schijlen E."/>
            <person name="Tajeshwar N."/>
            <person name="Catarino B."/>
            <person name="Hetherington A.J."/>
            <person name="Saltykova A."/>
            <person name="Bonnot C."/>
            <person name="Breuninger H."/>
            <person name="Symeonidi A."/>
            <person name="Radhakrishnan G.V."/>
            <person name="Van Nieuwerburgh F."/>
            <person name="Deforce D."/>
            <person name="Chang C."/>
            <person name="Karol K.G."/>
            <person name="Hedrich R."/>
            <person name="Ulvskov P."/>
            <person name="Glockner G."/>
            <person name="Delwiche C.F."/>
            <person name="Petrasek J."/>
            <person name="Van de Peer Y."/>
            <person name="Friml J."/>
            <person name="Beilby M."/>
            <person name="Dolan L."/>
            <person name="Kohara Y."/>
            <person name="Sugano S."/>
            <person name="Fujiyama A."/>
            <person name="Delaux P.-M."/>
            <person name="Quint M."/>
            <person name="TheiBen G."/>
            <person name="Hagemann M."/>
            <person name="Harholt J."/>
            <person name="Dunand C."/>
            <person name="Zachgo S."/>
            <person name="Langdale J."/>
            <person name="Maumus F."/>
            <person name="Straeten D.V.D."/>
            <person name="Gould S.B."/>
            <person name="Rensing S.A."/>
        </authorList>
    </citation>
    <scope>NUCLEOTIDE SEQUENCE [LARGE SCALE GENOMIC DNA]</scope>
    <source>
        <strain evidence="1 2">S276</strain>
    </source>
</reference>
<evidence type="ECO:0000313" key="2">
    <source>
        <dbReference type="Proteomes" id="UP000265515"/>
    </source>
</evidence>
<accession>A0A388M0N9</accession>
<protein>
    <recommendedName>
        <fullName evidence="3">Reverse transcriptase domain-containing protein</fullName>
    </recommendedName>
</protein>
<dbReference type="Gramene" id="GBG88137">
    <property type="protein sequence ID" value="GBG88137"/>
    <property type="gene ID" value="CBR_g46625"/>
</dbReference>
<sequence length="408" mass="46312">MNDIPEVSTFLHNSKNIPYPGRLASIDVINSSCRHSLSVLRKIGVNEELRISPTKIGRTGPSIPAGTILTEYVLGVKKAFEGLGLSPLDRNPEATLVECPVLYYNGMVRTFNGIPDFEHINKTDHTILTEMKKEYKKEKLHKIAKWDNKGVIQNAFIMSKDKDIEKKRPICPSFASPLRFAGRFVVQCLNCFFRNFKGKNFNLSYGKELKEDLNNINRRIEQDELQVIAQTFDIKEMFSQIPHEEVQDAVHWIIGEFKNKGKHWIRYKTRGKGATFCKSAQEKGWKSIRLNDIDKLVNFILKNVVFKSVGTVLKQNKGVPMGGQASPPLANLVCMFSENKFLKSLGKDERFIHGKRYFYEHSPVSSFCSECRDDRSGLFLEAIVALHGPSLVLPMLCPCLDTCVPIPN</sequence>
<keyword evidence="2" id="KW-1185">Reference proteome</keyword>
<dbReference type="AlphaFoldDB" id="A0A388M0N9"/>
<organism evidence="1 2">
    <name type="scientific">Chara braunii</name>
    <name type="common">Braun's stonewort</name>
    <dbReference type="NCBI Taxonomy" id="69332"/>
    <lineage>
        <taxon>Eukaryota</taxon>
        <taxon>Viridiplantae</taxon>
        <taxon>Streptophyta</taxon>
        <taxon>Charophyceae</taxon>
        <taxon>Charales</taxon>
        <taxon>Characeae</taxon>
        <taxon>Chara</taxon>
    </lineage>
</organism>